<reference evidence="5" key="2">
    <citation type="submission" date="2017-06" db="EMBL/GenBank/DDBJ databases">
        <title>The pomegranate genome and the genomics of punicalagin biosynthesis.</title>
        <authorList>
            <person name="Xu C."/>
        </authorList>
    </citation>
    <scope>NUCLEOTIDE SEQUENCE [LARGE SCALE GENOMIC DNA]</scope>
    <source>
        <tissue evidence="5">Fresh leaf</tissue>
    </source>
</reference>
<organism evidence="5 7">
    <name type="scientific">Punica granatum</name>
    <name type="common">Pomegranate</name>
    <dbReference type="NCBI Taxonomy" id="22663"/>
    <lineage>
        <taxon>Eukaryota</taxon>
        <taxon>Viridiplantae</taxon>
        <taxon>Streptophyta</taxon>
        <taxon>Embryophyta</taxon>
        <taxon>Tracheophyta</taxon>
        <taxon>Spermatophyta</taxon>
        <taxon>Magnoliopsida</taxon>
        <taxon>eudicotyledons</taxon>
        <taxon>Gunneridae</taxon>
        <taxon>Pentapetalae</taxon>
        <taxon>rosids</taxon>
        <taxon>malvids</taxon>
        <taxon>Myrtales</taxon>
        <taxon>Lythraceae</taxon>
        <taxon>Punica</taxon>
    </lineage>
</organism>
<feature type="compositionally biased region" description="Polar residues" evidence="4">
    <location>
        <begin position="616"/>
        <end position="634"/>
    </location>
</feature>
<dbReference type="Proteomes" id="UP000233551">
    <property type="component" value="Unassembled WGS sequence"/>
</dbReference>
<reference evidence="7" key="1">
    <citation type="journal article" date="2017" name="Plant J.">
        <title>The pomegranate (Punica granatum L.) genome and the genomics of punicalagin biosynthesis.</title>
        <authorList>
            <person name="Qin G."/>
            <person name="Xu C."/>
            <person name="Ming R."/>
            <person name="Tang H."/>
            <person name="Guyot R."/>
            <person name="Kramer E.M."/>
            <person name="Hu Y."/>
            <person name="Yi X."/>
            <person name="Qi Y."/>
            <person name="Xu X."/>
            <person name="Gao Z."/>
            <person name="Pan H."/>
            <person name="Jian J."/>
            <person name="Tian Y."/>
            <person name="Yue Z."/>
            <person name="Xu Y."/>
        </authorList>
    </citation>
    <scope>NUCLEOTIDE SEQUENCE [LARGE SCALE GENOMIC DNA]</scope>
    <source>
        <strain evidence="7">cv. Dabenzi</strain>
    </source>
</reference>
<dbReference type="PANTHER" id="PTHR31580:SF49">
    <property type="entry name" value="FILAMENT-LIKE PLANT PROTEIN 3"/>
    <property type="match status" value="1"/>
</dbReference>
<name>A0A218W9F3_PUNGR</name>
<feature type="coiled-coil region" evidence="3">
    <location>
        <begin position="209"/>
        <end position="243"/>
    </location>
</feature>
<dbReference type="EMBL" id="PGOL01000319">
    <property type="protein sequence ID" value="PKI72656.1"/>
    <property type="molecule type" value="Genomic_DNA"/>
</dbReference>
<protein>
    <submittedName>
        <fullName evidence="5">Uncharacterized protein</fullName>
    </submittedName>
</protein>
<keyword evidence="8" id="KW-1185">Reference proteome</keyword>
<gene>
    <name evidence="5" type="ORF">CDL15_Pgr013876</name>
    <name evidence="6" type="ORF">CRG98_007033</name>
</gene>
<dbReference type="AlphaFoldDB" id="A0A218W9F3"/>
<comment type="similarity">
    <text evidence="1">Belongs to the FPP family.</text>
</comment>
<evidence type="ECO:0000256" key="4">
    <source>
        <dbReference type="SAM" id="MobiDB-lite"/>
    </source>
</evidence>
<feature type="region of interest" description="Disordered" evidence="4">
    <location>
        <begin position="1"/>
        <end position="39"/>
    </location>
</feature>
<proteinExistence type="inferred from homology"/>
<keyword evidence="2 3" id="KW-0175">Coiled coil</keyword>
<feature type="coiled-coil region" evidence="3">
    <location>
        <begin position="99"/>
        <end position="158"/>
    </location>
</feature>
<dbReference type="Pfam" id="PF05911">
    <property type="entry name" value="FPP"/>
    <property type="match status" value="2"/>
</dbReference>
<reference evidence="6 8" key="3">
    <citation type="submission" date="2017-11" db="EMBL/GenBank/DDBJ databases">
        <title>De-novo sequencing of pomegranate (Punica granatum L.) genome.</title>
        <authorList>
            <person name="Akparov Z."/>
            <person name="Amiraslanov A."/>
            <person name="Hajiyeva S."/>
            <person name="Abbasov M."/>
            <person name="Kaur K."/>
            <person name="Hamwieh A."/>
            <person name="Solovyev V."/>
            <person name="Salamov A."/>
            <person name="Braich B."/>
            <person name="Kosarev P."/>
            <person name="Mahmoud A."/>
            <person name="Hajiyev E."/>
            <person name="Babayeva S."/>
            <person name="Izzatullayeva V."/>
            <person name="Mammadov A."/>
            <person name="Mammadov A."/>
            <person name="Sharifova S."/>
            <person name="Ojaghi J."/>
            <person name="Eynullazada K."/>
            <person name="Bayramov B."/>
            <person name="Abdulazimova A."/>
            <person name="Shahmuradov I."/>
        </authorList>
    </citation>
    <scope>NUCLEOTIDE SEQUENCE [LARGE SCALE GENOMIC DNA]</scope>
    <source>
        <strain evidence="6">AG2017</strain>
        <strain evidence="8">cv. AG2017</strain>
        <tissue evidence="6">Leaf</tissue>
    </source>
</reference>
<dbReference type="EMBL" id="MTKT01004864">
    <property type="protein sequence ID" value="OWM69415.1"/>
    <property type="molecule type" value="Genomic_DNA"/>
</dbReference>
<dbReference type="Proteomes" id="UP000197138">
    <property type="component" value="Unassembled WGS sequence"/>
</dbReference>
<evidence type="ECO:0000313" key="6">
    <source>
        <dbReference type="EMBL" id="PKI72656.1"/>
    </source>
</evidence>
<evidence type="ECO:0000313" key="8">
    <source>
        <dbReference type="Proteomes" id="UP000233551"/>
    </source>
</evidence>
<evidence type="ECO:0000256" key="1">
    <source>
        <dbReference type="ARBA" id="ARBA00005921"/>
    </source>
</evidence>
<accession>A0A218W9F3</accession>
<dbReference type="InterPro" id="IPR008587">
    <property type="entry name" value="FPP_plant"/>
</dbReference>
<dbReference type="SUPFAM" id="SSF57997">
    <property type="entry name" value="Tropomyosin"/>
    <property type="match status" value="1"/>
</dbReference>
<evidence type="ECO:0000313" key="7">
    <source>
        <dbReference type="Proteomes" id="UP000197138"/>
    </source>
</evidence>
<dbReference type="OrthoDB" id="128924at2759"/>
<comment type="caution">
    <text evidence="5">The sequence shown here is derived from an EMBL/GenBank/DDBJ whole genome shotgun (WGS) entry which is preliminary data.</text>
</comment>
<feature type="compositionally biased region" description="Acidic residues" evidence="4">
    <location>
        <begin position="590"/>
        <end position="601"/>
    </location>
</feature>
<dbReference type="PANTHER" id="PTHR31580">
    <property type="entry name" value="FILAMENT-LIKE PLANT PROTEIN 4"/>
    <property type="match status" value="1"/>
</dbReference>
<evidence type="ECO:0000256" key="2">
    <source>
        <dbReference type="ARBA" id="ARBA00023054"/>
    </source>
</evidence>
<dbReference type="STRING" id="22663.A0A218W9F3"/>
<evidence type="ECO:0000256" key="3">
    <source>
        <dbReference type="SAM" id="Coils"/>
    </source>
</evidence>
<feature type="coiled-coil region" evidence="3">
    <location>
        <begin position="347"/>
        <end position="535"/>
    </location>
</feature>
<sequence>MDRRSWLWRRKSSEKSLGETESSGSISSHSERFSDEQAFAAHSSQSLEVTSKVVVAEEDVNDRVETLSERLSAALLNINAKEELVKQHAKVAEEAVTGWEKAENEVSVLKKQLESATERNSSLENRVTHLDGALKECLRQLRQSREEQEVRINEVIAEKTREWELINSDLRPKLDAAERQNSALKSELLSRVAELEVRTIELDLSTKAAETASKQNLESIKKVAKLEAEIRRLKAEARKAASASSFCIESFTDSQSDAGEQTLAVENSARNEFDPVLTRRESRTFNLVKGLNNWRNGKTLGKNLMVPSLEADLMDDFLEMERLAGLPDAEAGSSRIGARAMSDQFRENQLRSELDAMINRTSELEEEIEKKDAEKAELEAALTQFQEQLGKSGSCLKVTEVRLKEIESRTTELEEQIEKKEAEKAELQVSARQFHEQLDKSENCLKEAEKRLTELETRLSVVEKLKGGAEEKMKATESQLRDAAAKMESLRDKVKSLEEELGLERADKLEKEEKCRTLEEEISRMRKEVELQQNAELLQVAPSSDELKLKQVQELAAAASKFAECQKTITSLGQKLKSLASLEDFLVESDEIPGLMNEEDSEHPQNTDGPNESDPSDSNLLNRESDYTGGNSTPEKARERGGTNPSQNRNVPSEKSRHGIGKFPSRGRKIGS</sequence>
<evidence type="ECO:0000313" key="5">
    <source>
        <dbReference type="EMBL" id="OWM69415.1"/>
    </source>
</evidence>
<feature type="region of interest" description="Disordered" evidence="4">
    <location>
        <begin position="590"/>
        <end position="672"/>
    </location>
</feature>
<feature type="compositionally biased region" description="Basic and acidic residues" evidence="4">
    <location>
        <begin position="1"/>
        <end position="18"/>
    </location>
</feature>
<dbReference type="GeneID" id="116201402"/>
<feature type="compositionally biased region" description="Low complexity" evidence="4">
    <location>
        <begin position="19"/>
        <end position="28"/>
    </location>
</feature>